<evidence type="ECO:0000313" key="2">
    <source>
        <dbReference type="WBParaSite" id="ALUE_0002049801-mRNA-1"/>
    </source>
</evidence>
<accession>A0A0M3IP20</accession>
<organism evidence="1 2">
    <name type="scientific">Ascaris lumbricoides</name>
    <name type="common">Giant roundworm</name>
    <dbReference type="NCBI Taxonomy" id="6252"/>
    <lineage>
        <taxon>Eukaryota</taxon>
        <taxon>Metazoa</taxon>
        <taxon>Ecdysozoa</taxon>
        <taxon>Nematoda</taxon>
        <taxon>Chromadorea</taxon>
        <taxon>Rhabditida</taxon>
        <taxon>Spirurina</taxon>
        <taxon>Ascaridomorpha</taxon>
        <taxon>Ascaridoidea</taxon>
        <taxon>Ascarididae</taxon>
        <taxon>Ascaris</taxon>
    </lineage>
</organism>
<proteinExistence type="predicted"/>
<evidence type="ECO:0000313" key="1">
    <source>
        <dbReference type="Proteomes" id="UP000036681"/>
    </source>
</evidence>
<sequence length="35" mass="4265">MIALNRFNAFNDWLVKPMCIIVYCICNRKLTTRFR</sequence>
<keyword evidence="1" id="KW-1185">Reference proteome</keyword>
<name>A0A0M3IP20_ASCLU</name>
<dbReference type="AlphaFoldDB" id="A0A0M3IP20"/>
<dbReference type="Proteomes" id="UP000036681">
    <property type="component" value="Unplaced"/>
</dbReference>
<dbReference type="WBParaSite" id="ALUE_0002049801-mRNA-1">
    <property type="protein sequence ID" value="ALUE_0002049801-mRNA-1"/>
    <property type="gene ID" value="ALUE_0002049801"/>
</dbReference>
<reference evidence="2" key="1">
    <citation type="submission" date="2017-02" db="UniProtKB">
        <authorList>
            <consortium name="WormBaseParasite"/>
        </authorList>
    </citation>
    <scope>IDENTIFICATION</scope>
</reference>
<protein>
    <submittedName>
        <fullName evidence="2">Orphan protein</fullName>
    </submittedName>
</protein>